<organism evidence="1">
    <name type="scientific">Amblyomma maculatum</name>
    <name type="common">Gulf Coast tick</name>
    <dbReference type="NCBI Taxonomy" id="34609"/>
    <lineage>
        <taxon>Eukaryota</taxon>
        <taxon>Metazoa</taxon>
        <taxon>Ecdysozoa</taxon>
        <taxon>Arthropoda</taxon>
        <taxon>Chelicerata</taxon>
        <taxon>Arachnida</taxon>
        <taxon>Acari</taxon>
        <taxon>Parasitiformes</taxon>
        <taxon>Ixodida</taxon>
        <taxon>Ixodoidea</taxon>
        <taxon>Ixodidae</taxon>
        <taxon>Amblyomminae</taxon>
        <taxon>Amblyomma</taxon>
    </lineage>
</organism>
<protein>
    <recommendedName>
        <fullName evidence="2">Carboxypeptidase inhibitor</fullName>
    </recommendedName>
</protein>
<accession>G3MST1</accession>
<dbReference type="Gene3D" id="3.30.1680.50">
    <property type="entry name" value="Carboxypeptidase inhibitor, N-terminal domain"/>
    <property type="match status" value="1"/>
</dbReference>
<dbReference type="Pfam" id="PF10468">
    <property type="entry name" value="Inhibitor_I68"/>
    <property type="match status" value="1"/>
</dbReference>
<proteinExistence type="evidence at transcript level"/>
<reference evidence="1" key="1">
    <citation type="journal article" date="2011" name="PLoS ONE">
        <title>A deep insight into the sialotranscriptome of the gulf coast tick, Amblyomma maculatum.</title>
        <authorList>
            <person name="Karim S."/>
            <person name="Singh P."/>
            <person name="Ribeiro J.M."/>
        </authorList>
    </citation>
    <scope>NUCLEOTIDE SEQUENCE</scope>
    <source>
        <tissue evidence="1">Salivary gland</tissue>
    </source>
</reference>
<sequence>MICGEDVKLISIAYCDANKCVSKGNGCIPKSKCPEEDTINLLGCKGDTVCCDLSASRSCESQGGECRESCKHSINETNGQCRHGKKCCVHLQ</sequence>
<dbReference type="AlphaFoldDB" id="G3MST1"/>
<evidence type="ECO:0008006" key="2">
    <source>
        <dbReference type="Google" id="ProtNLM"/>
    </source>
</evidence>
<dbReference type="EMBL" id="JO844932">
    <property type="protein sequence ID" value="AEO36549.1"/>
    <property type="molecule type" value="mRNA"/>
</dbReference>
<evidence type="ECO:0000313" key="1">
    <source>
        <dbReference type="EMBL" id="AEO36549.1"/>
    </source>
</evidence>
<dbReference type="InterPro" id="IPR019509">
    <property type="entry name" value="Carboxypeptidase_inhibitor_I68"/>
</dbReference>
<dbReference type="SUPFAM" id="SSF57392">
    <property type="entry name" value="Defensin-like"/>
    <property type="match status" value="1"/>
</dbReference>
<dbReference type="GO" id="GO:0008191">
    <property type="term" value="F:metalloendopeptidase inhibitor activity"/>
    <property type="evidence" value="ECO:0007669"/>
    <property type="project" value="InterPro"/>
</dbReference>
<name>G3MST1_AMBMU</name>